<comment type="caution">
    <text evidence="1">The sequence shown here is derived from an EMBL/GenBank/DDBJ whole genome shotgun (WGS) entry which is preliminary data.</text>
</comment>
<keyword evidence="2" id="KW-1185">Reference proteome</keyword>
<dbReference type="EMBL" id="CM009294">
    <property type="protein sequence ID" value="KAI9395349.1"/>
    <property type="molecule type" value="Genomic_DNA"/>
</dbReference>
<organism evidence="1 2">
    <name type="scientific">Populus trichocarpa</name>
    <name type="common">Western balsam poplar</name>
    <name type="synonym">Populus balsamifera subsp. trichocarpa</name>
    <dbReference type="NCBI Taxonomy" id="3694"/>
    <lineage>
        <taxon>Eukaryota</taxon>
        <taxon>Viridiplantae</taxon>
        <taxon>Streptophyta</taxon>
        <taxon>Embryophyta</taxon>
        <taxon>Tracheophyta</taxon>
        <taxon>Spermatophyta</taxon>
        <taxon>Magnoliopsida</taxon>
        <taxon>eudicotyledons</taxon>
        <taxon>Gunneridae</taxon>
        <taxon>Pentapetalae</taxon>
        <taxon>rosids</taxon>
        <taxon>fabids</taxon>
        <taxon>Malpighiales</taxon>
        <taxon>Salicaceae</taxon>
        <taxon>Saliceae</taxon>
        <taxon>Populus</taxon>
    </lineage>
</organism>
<sequence>MELYTHDRQCPVRLYSNGDLLVNRGPACWRDTVAFNCEECNLNHLVFPEIFRKEVSDYIRQTIKMRKPLSELISEAIQHRIHGNRDSVVPLLPNLSLARLDVGHTHAFRPMFSDYRPARLQGWPPISRSKSMGRYPPQQGGALEYCGTITTLMLFPAFCSLSAMTGSKVWLLSDKLDPSHQLHVFSIQALQIIIPNHKGQYIGKLM</sequence>
<dbReference type="Proteomes" id="UP000006729">
    <property type="component" value="Chromosome 5"/>
</dbReference>
<proteinExistence type="predicted"/>
<gene>
    <name evidence="1" type="ORF">POPTR_005G222401v4</name>
</gene>
<accession>A0ACC0T1D6</accession>
<name>A0ACC0T1D6_POPTR</name>
<reference evidence="1 2" key="1">
    <citation type="journal article" date="2006" name="Science">
        <title>The genome of black cottonwood, Populus trichocarpa (Torr. &amp; Gray).</title>
        <authorList>
            <person name="Tuskan G.A."/>
            <person name="Difazio S."/>
            <person name="Jansson S."/>
            <person name="Bohlmann J."/>
            <person name="Grigoriev I."/>
            <person name="Hellsten U."/>
            <person name="Putnam N."/>
            <person name="Ralph S."/>
            <person name="Rombauts S."/>
            <person name="Salamov A."/>
            <person name="Schein J."/>
            <person name="Sterck L."/>
            <person name="Aerts A."/>
            <person name="Bhalerao R.R."/>
            <person name="Bhalerao R.P."/>
            <person name="Blaudez D."/>
            <person name="Boerjan W."/>
            <person name="Brun A."/>
            <person name="Brunner A."/>
            <person name="Busov V."/>
            <person name="Campbell M."/>
            <person name="Carlson J."/>
            <person name="Chalot M."/>
            <person name="Chapman J."/>
            <person name="Chen G.L."/>
            <person name="Cooper D."/>
            <person name="Coutinho P.M."/>
            <person name="Couturier J."/>
            <person name="Covert S."/>
            <person name="Cronk Q."/>
            <person name="Cunningham R."/>
            <person name="Davis J."/>
            <person name="Degroeve S."/>
            <person name="Dejardin A."/>
            <person name="Depamphilis C."/>
            <person name="Detter J."/>
            <person name="Dirks B."/>
            <person name="Dubchak I."/>
            <person name="Duplessis S."/>
            <person name="Ehlting J."/>
            <person name="Ellis B."/>
            <person name="Gendler K."/>
            <person name="Goodstein D."/>
            <person name="Gribskov M."/>
            <person name="Grimwood J."/>
            <person name="Groover A."/>
            <person name="Gunter L."/>
            <person name="Hamberger B."/>
            <person name="Heinze B."/>
            <person name="Helariutta Y."/>
            <person name="Henrissat B."/>
            <person name="Holligan D."/>
            <person name="Holt R."/>
            <person name="Huang W."/>
            <person name="Islam-Faridi N."/>
            <person name="Jones S."/>
            <person name="Jones-Rhoades M."/>
            <person name="Jorgensen R."/>
            <person name="Joshi C."/>
            <person name="Kangasjarvi J."/>
            <person name="Karlsson J."/>
            <person name="Kelleher C."/>
            <person name="Kirkpatrick R."/>
            <person name="Kirst M."/>
            <person name="Kohler A."/>
            <person name="Kalluri U."/>
            <person name="Larimer F."/>
            <person name="Leebens-Mack J."/>
            <person name="Leple J.C."/>
            <person name="Locascio P."/>
            <person name="Lou Y."/>
            <person name="Lucas S."/>
            <person name="Martin F."/>
            <person name="Montanini B."/>
            <person name="Napoli C."/>
            <person name="Nelson D.R."/>
            <person name="Nelson C."/>
            <person name="Nieminen K."/>
            <person name="Nilsson O."/>
            <person name="Pereda V."/>
            <person name="Peter G."/>
            <person name="Philippe R."/>
            <person name="Pilate G."/>
            <person name="Poliakov A."/>
            <person name="Razumovskaya J."/>
            <person name="Richardson P."/>
            <person name="Rinaldi C."/>
            <person name="Ritland K."/>
            <person name="Rouze P."/>
            <person name="Ryaboy D."/>
            <person name="Schmutz J."/>
            <person name="Schrader J."/>
            <person name="Segerman B."/>
            <person name="Shin H."/>
            <person name="Siddiqui A."/>
            <person name="Sterky F."/>
            <person name="Terry A."/>
            <person name="Tsai C.J."/>
            <person name="Uberbacher E."/>
            <person name="Unneberg P."/>
            <person name="Vahala J."/>
            <person name="Wall K."/>
            <person name="Wessler S."/>
            <person name="Yang G."/>
            <person name="Yin T."/>
            <person name="Douglas C."/>
            <person name="Marra M."/>
            <person name="Sandberg G."/>
            <person name="Van de Peer Y."/>
            <person name="Rokhsar D."/>
        </authorList>
    </citation>
    <scope>NUCLEOTIDE SEQUENCE [LARGE SCALE GENOMIC DNA]</scope>
    <source>
        <strain evidence="2">cv. Nisqually</strain>
    </source>
</reference>
<evidence type="ECO:0000313" key="1">
    <source>
        <dbReference type="EMBL" id="KAI9395349.1"/>
    </source>
</evidence>
<evidence type="ECO:0000313" key="2">
    <source>
        <dbReference type="Proteomes" id="UP000006729"/>
    </source>
</evidence>
<protein>
    <submittedName>
        <fullName evidence="1">Uncharacterized protein</fullName>
    </submittedName>
</protein>